<keyword evidence="3" id="KW-1185">Reference proteome</keyword>
<evidence type="ECO:0000313" key="3">
    <source>
        <dbReference type="Proteomes" id="UP000646827"/>
    </source>
</evidence>
<sequence length="359" mass="41769">MLNMRLLLITATAQITPTFQLWPFHNLHLTFATKMHNSSYKKVAKITLERRKLHEFLHDQKNQNFSNQLKRAAKDSEEVDDDLDEEQQRENETIDELGVISQDQRGLGWSKLGQTTSGKKFDATSQSTSTDSIRSNVNELPWVLNDMALAEIFMECRRKTIRKAGQLDQDMSAVDRNHLRIYNNILNCRSLNFICYINERTQLGNSLKAEPWEVMNKELKKEYKLELLVSHHVKWCHKVVLQAWIIEEEDDESMVYQDVYSSLMQAPRSNCSDDLVKLSNCLKDCINQIFKKGGDLGFMCRVVMMDSKYHVFYRLSELGTLYIPQSVHNFEVLLGTFQVMNLVKVSICVYHGLNLFELK</sequence>
<comment type="caution">
    <text evidence="2">The sequence shown here is derived from an EMBL/GenBank/DDBJ whole genome shotgun (WGS) entry which is preliminary data.</text>
</comment>
<evidence type="ECO:0000256" key="1">
    <source>
        <dbReference type="SAM" id="MobiDB-lite"/>
    </source>
</evidence>
<dbReference type="AlphaFoldDB" id="A0A8H7VK12"/>
<protein>
    <submittedName>
        <fullName evidence="2">Uncharacterized protein</fullName>
    </submittedName>
</protein>
<dbReference type="EMBL" id="JAEPRB010000025">
    <property type="protein sequence ID" value="KAG2225666.1"/>
    <property type="molecule type" value="Genomic_DNA"/>
</dbReference>
<dbReference type="OrthoDB" id="10654099at2759"/>
<feature type="region of interest" description="Disordered" evidence="1">
    <location>
        <begin position="68"/>
        <end position="92"/>
    </location>
</feature>
<dbReference type="Proteomes" id="UP000646827">
    <property type="component" value="Unassembled WGS sequence"/>
</dbReference>
<gene>
    <name evidence="2" type="ORF">INT45_012138</name>
</gene>
<organism evidence="2 3">
    <name type="scientific">Circinella minor</name>
    <dbReference type="NCBI Taxonomy" id="1195481"/>
    <lineage>
        <taxon>Eukaryota</taxon>
        <taxon>Fungi</taxon>
        <taxon>Fungi incertae sedis</taxon>
        <taxon>Mucoromycota</taxon>
        <taxon>Mucoromycotina</taxon>
        <taxon>Mucoromycetes</taxon>
        <taxon>Mucorales</taxon>
        <taxon>Lichtheimiaceae</taxon>
        <taxon>Circinella</taxon>
    </lineage>
</organism>
<proteinExistence type="predicted"/>
<name>A0A8H7VK12_9FUNG</name>
<reference evidence="2 3" key="1">
    <citation type="submission" date="2020-12" db="EMBL/GenBank/DDBJ databases">
        <title>Metabolic potential, ecology and presence of endohyphal bacteria is reflected in genomic diversity of Mucoromycotina.</title>
        <authorList>
            <person name="Muszewska A."/>
            <person name="Okrasinska A."/>
            <person name="Steczkiewicz K."/>
            <person name="Drgas O."/>
            <person name="Orlowska M."/>
            <person name="Perlinska-Lenart U."/>
            <person name="Aleksandrzak-Piekarczyk T."/>
            <person name="Szatraj K."/>
            <person name="Zielenkiewicz U."/>
            <person name="Pilsyk S."/>
            <person name="Malc E."/>
            <person name="Mieczkowski P."/>
            <person name="Kruszewska J.S."/>
            <person name="Biernat P."/>
            <person name="Pawlowska J."/>
        </authorList>
    </citation>
    <scope>NUCLEOTIDE SEQUENCE [LARGE SCALE GENOMIC DNA]</scope>
    <source>
        <strain evidence="2 3">CBS 142.35</strain>
    </source>
</reference>
<evidence type="ECO:0000313" key="2">
    <source>
        <dbReference type="EMBL" id="KAG2225666.1"/>
    </source>
</evidence>
<accession>A0A8H7VK12</accession>